<dbReference type="EMBL" id="JSZA02000335">
    <property type="protein sequence ID" value="KHD05511.1"/>
    <property type="molecule type" value="Genomic_DNA"/>
</dbReference>
<protein>
    <submittedName>
        <fullName evidence="2">Uncharacterized protein</fullName>
    </submittedName>
</protein>
<evidence type="ECO:0000313" key="2">
    <source>
        <dbReference type="EMBL" id="KHD05511.1"/>
    </source>
</evidence>
<organism evidence="2 3">
    <name type="scientific">Candidatus Thiomargarita nelsonii</name>
    <dbReference type="NCBI Taxonomy" id="1003181"/>
    <lineage>
        <taxon>Bacteria</taxon>
        <taxon>Pseudomonadati</taxon>
        <taxon>Pseudomonadota</taxon>
        <taxon>Gammaproteobacteria</taxon>
        <taxon>Thiotrichales</taxon>
        <taxon>Thiotrichaceae</taxon>
        <taxon>Thiomargarita</taxon>
    </lineage>
</organism>
<dbReference type="Proteomes" id="UP000030428">
    <property type="component" value="Unassembled WGS sequence"/>
</dbReference>
<name>A0A0A6RNU6_9GAMM</name>
<feature type="region of interest" description="Disordered" evidence="1">
    <location>
        <begin position="1"/>
        <end position="21"/>
    </location>
</feature>
<evidence type="ECO:0000313" key="3">
    <source>
        <dbReference type="Proteomes" id="UP000030428"/>
    </source>
</evidence>
<comment type="caution">
    <text evidence="2">The sequence shown here is derived from an EMBL/GenBank/DDBJ whole genome shotgun (WGS) entry which is preliminary data.</text>
</comment>
<dbReference type="AlphaFoldDB" id="A0A0A6RNU6"/>
<accession>A0A0A6RNU6</accession>
<evidence type="ECO:0000256" key="1">
    <source>
        <dbReference type="SAM" id="MobiDB-lite"/>
    </source>
</evidence>
<reference evidence="2 3" key="1">
    <citation type="journal article" date="2016" name="Front. Microbiol.">
        <title>Single-Cell (Meta-)Genomics of a Dimorphic Candidatus Thiomargarita nelsonii Reveals Genomic Plasticity.</title>
        <authorList>
            <person name="Flood B.E."/>
            <person name="Fliss P."/>
            <person name="Jones D.S."/>
            <person name="Dick G.J."/>
            <person name="Jain S."/>
            <person name="Kaster A.K."/>
            <person name="Winkel M."/>
            <person name="Mussmann M."/>
            <person name="Bailey J."/>
        </authorList>
    </citation>
    <scope>NUCLEOTIDE SEQUENCE [LARGE SCALE GENOMIC DNA]</scope>
    <source>
        <strain evidence="2">Hydrate Ridge</strain>
    </source>
</reference>
<gene>
    <name evidence="2" type="ORF">PN36_33275</name>
</gene>
<proteinExistence type="predicted"/>
<sequence>MKKQRLQRPYGNFDTADPEARDRYLAQPEIRQQAIANTERLLALEEQKYQDFLAKQKITEEAEKRGKKEGKIETLMNLFLEHFIDKNVLKYKLNANTDIEVEKKIQEVFPDFHLPAHI</sequence>
<keyword evidence="3" id="KW-1185">Reference proteome</keyword>